<dbReference type="Proteomes" id="UP001280121">
    <property type="component" value="Unassembled WGS sequence"/>
</dbReference>
<sequence>MDSEVSYETASDDSSCIFGFVLFLQLFYLHSLRWETPLVDKALIPVVCWSNVKTKKCLIWLHDECGVGSNQILVEDIYNQPSAPGGQYDAVSHGCTSHANQDPSTNNNEHIKGIDNVLHVVKEMQATLKSELNEIRTKIINLIPEYKTINSKSKRSQLYWFLPTNYAFTALTCTDGNQLSLKKSLSRLRKSYMYDLRRCKKMEPLDIVLGDDIFVAFPATFSFVTFNISSVKVPS</sequence>
<dbReference type="EMBL" id="JANJYI010000006">
    <property type="protein sequence ID" value="KAK2646662.1"/>
    <property type="molecule type" value="Genomic_DNA"/>
</dbReference>
<gene>
    <name evidence="1" type="ORF">Ddye_021857</name>
</gene>
<reference evidence="1" key="1">
    <citation type="journal article" date="2023" name="Plant J.">
        <title>Genome sequences and population genomics provide insights into the demographic history, inbreeding, and mutation load of two 'living fossil' tree species of Dipteronia.</title>
        <authorList>
            <person name="Feng Y."/>
            <person name="Comes H.P."/>
            <person name="Chen J."/>
            <person name="Zhu S."/>
            <person name="Lu R."/>
            <person name="Zhang X."/>
            <person name="Li P."/>
            <person name="Qiu J."/>
            <person name="Olsen K.M."/>
            <person name="Qiu Y."/>
        </authorList>
    </citation>
    <scope>NUCLEOTIDE SEQUENCE</scope>
    <source>
        <strain evidence="1">KIB01</strain>
    </source>
</reference>
<dbReference type="AlphaFoldDB" id="A0AAD9U2Z5"/>
<accession>A0AAD9U2Z5</accession>
<proteinExistence type="predicted"/>
<evidence type="ECO:0000313" key="1">
    <source>
        <dbReference type="EMBL" id="KAK2646662.1"/>
    </source>
</evidence>
<keyword evidence="2" id="KW-1185">Reference proteome</keyword>
<evidence type="ECO:0000313" key="2">
    <source>
        <dbReference type="Proteomes" id="UP001280121"/>
    </source>
</evidence>
<organism evidence="1 2">
    <name type="scientific">Dipteronia dyeriana</name>
    <dbReference type="NCBI Taxonomy" id="168575"/>
    <lineage>
        <taxon>Eukaryota</taxon>
        <taxon>Viridiplantae</taxon>
        <taxon>Streptophyta</taxon>
        <taxon>Embryophyta</taxon>
        <taxon>Tracheophyta</taxon>
        <taxon>Spermatophyta</taxon>
        <taxon>Magnoliopsida</taxon>
        <taxon>eudicotyledons</taxon>
        <taxon>Gunneridae</taxon>
        <taxon>Pentapetalae</taxon>
        <taxon>rosids</taxon>
        <taxon>malvids</taxon>
        <taxon>Sapindales</taxon>
        <taxon>Sapindaceae</taxon>
        <taxon>Hippocastanoideae</taxon>
        <taxon>Acereae</taxon>
        <taxon>Dipteronia</taxon>
    </lineage>
</organism>
<protein>
    <submittedName>
        <fullName evidence="1">Uncharacterized protein</fullName>
    </submittedName>
</protein>
<comment type="caution">
    <text evidence="1">The sequence shown here is derived from an EMBL/GenBank/DDBJ whole genome shotgun (WGS) entry which is preliminary data.</text>
</comment>
<name>A0AAD9U2Z5_9ROSI</name>